<dbReference type="InterPro" id="IPR035895">
    <property type="entry name" value="HPr-like_sf"/>
</dbReference>
<evidence type="ECO:0000313" key="7">
    <source>
        <dbReference type="Proteomes" id="UP000194450"/>
    </source>
</evidence>
<dbReference type="Proteomes" id="UP000194450">
    <property type="component" value="Unassembled WGS sequence"/>
</dbReference>
<dbReference type="EMBL" id="FXWH01000001">
    <property type="protein sequence ID" value="SMQ60452.1"/>
    <property type="molecule type" value="Genomic_DNA"/>
</dbReference>
<dbReference type="SUPFAM" id="SSF55594">
    <property type="entry name" value="HPr-like"/>
    <property type="match status" value="1"/>
</dbReference>
<gene>
    <name evidence="6" type="ORF">SAMN06297229_0419</name>
</gene>
<dbReference type="InterPro" id="IPR050399">
    <property type="entry name" value="HPr"/>
</dbReference>
<dbReference type="GO" id="GO:0009401">
    <property type="term" value="P:phosphoenolpyruvate-dependent sugar phosphotransferase system"/>
    <property type="evidence" value="ECO:0007669"/>
    <property type="project" value="UniProtKB-KW"/>
</dbReference>
<dbReference type="PROSITE" id="PS00369">
    <property type="entry name" value="PTS_HPR_HIS"/>
    <property type="match status" value="1"/>
</dbReference>
<dbReference type="OrthoDB" id="9798965at2"/>
<evidence type="ECO:0000313" key="6">
    <source>
        <dbReference type="EMBL" id="SMQ60452.1"/>
    </source>
</evidence>
<dbReference type="PROSITE" id="PS51350">
    <property type="entry name" value="PTS_HPR_DOM"/>
    <property type="match status" value="1"/>
</dbReference>
<evidence type="ECO:0000256" key="4">
    <source>
        <dbReference type="ARBA" id="ARBA00022683"/>
    </source>
</evidence>
<dbReference type="InterPro" id="IPR001020">
    <property type="entry name" value="PTS_HPr_His_P_site"/>
</dbReference>
<feature type="domain" description="HPr" evidence="5">
    <location>
        <begin position="5"/>
        <end position="92"/>
    </location>
</feature>
<dbReference type="PANTHER" id="PTHR33705:SF2">
    <property type="entry name" value="PHOSPHOCARRIER PROTEIN NPR"/>
    <property type="match status" value="1"/>
</dbReference>
<dbReference type="InterPro" id="IPR000032">
    <property type="entry name" value="HPr-like"/>
</dbReference>
<keyword evidence="3" id="KW-0963">Cytoplasm</keyword>
<dbReference type="Pfam" id="PF00381">
    <property type="entry name" value="PTS-HPr"/>
    <property type="match status" value="1"/>
</dbReference>
<keyword evidence="4" id="KW-0598">Phosphotransferase system</keyword>
<protein>
    <submittedName>
        <fullName evidence="6">HPr-like nitrogen-regulatory protein NPr</fullName>
    </submittedName>
</protein>
<dbReference type="PRINTS" id="PR00107">
    <property type="entry name" value="PHOSPHOCPHPR"/>
</dbReference>
<dbReference type="PANTHER" id="PTHR33705">
    <property type="entry name" value="PHOSPHOCARRIER PROTEIN HPR"/>
    <property type="match status" value="1"/>
</dbReference>
<dbReference type="GO" id="GO:0005737">
    <property type="term" value="C:cytoplasm"/>
    <property type="evidence" value="ECO:0007669"/>
    <property type="project" value="UniProtKB-SubCell"/>
</dbReference>
<comment type="subcellular location">
    <subcellularLocation>
        <location evidence="1">Cytoplasm</location>
    </subcellularLocation>
</comment>
<comment type="similarity">
    <text evidence="2">Belongs to the HPr family.</text>
</comment>
<proteinExistence type="inferred from homology"/>
<accession>A0A1Y6EIP6</accession>
<dbReference type="NCBIfam" id="TIGR01003">
    <property type="entry name" value="PTS_HPr_family"/>
    <property type="match status" value="1"/>
</dbReference>
<keyword evidence="7" id="KW-1185">Reference proteome</keyword>
<dbReference type="Gene3D" id="3.30.1340.10">
    <property type="entry name" value="HPr-like"/>
    <property type="match status" value="1"/>
</dbReference>
<organism evidence="6 7">
    <name type="scientific">Pseudidiomarina planktonica</name>
    <dbReference type="NCBI Taxonomy" id="1323738"/>
    <lineage>
        <taxon>Bacteria</taxon>
        <taxon>Pseudomonadati</taxon>
        <taxon>Pseudomonadota</taxon>
        <taxon>Gammaproteobacteria</taxon>
        <taxon>Alteromonadales</taxon>
        <taxon>Idiomarinaceae</taxon>
        <taxon>Pseudidiomarina</taxon>
    </lineage>
</organism>
<sequence length="93" mass="10189">MTQQVVQKNLIIRNKLGLHARAATKLAQLTHQFDAKIRIKQGTQEVDASSVMCLLLLASGQGKEIQVTAEGSQAEEALQAVSDLIEARFDEDQ</sequence>
<dbReference type="RefSeq" id="WP_086433600.1">
    <property type="nucleotide sequence ID" value="NZ_FXWH01000001.1"/>
</dbReference>
<evidence type="ECO:0000256" key="2">
    <source>
        <dbReference type="ARBA" id="ARBA00010736"/>
    </source>
</evidence>
<dbReference type="AlphaFoldDB" id="A0A1Y6EIP6"/>
<evidence type="ECO:0000256" key="1">
    <source>
        <dbReference type="ARBA" id="ARBA00004496"/>
    </source>
</evidence>
<evidence type="ECO:0000256" key="3">
    <source>
        <dbReference type="ARBA" id="ARBA00022490"/>
    </source>
</evidence>
<reference evidence="7" key="1">
    <citation type="submission" date="2017-04" db="EMBL/GenBank/DDBJ databases">
        <authorList>
            <person name="Varghese N."/>
            <person name="Submissions S."/>
        </authorList>
    </citation>
    <scope>NUCLEOTIDE SEQUENCE [LARGE SCALE GENOMIC DNA]</scope>
</reference>
<name>A0A1Y6EIP6_9GAMM</name>
<evidence type="ECO:0000259" key="5">
    <source>
        <dbReference type="PROSITE" id="PS51350"/>
    </source>
</evidence>